<evidence type="ECO:0000313" key="9">
    <source>
        <dbReference type="Proteomes" id="UP000837801"/>
    </source>
</evidence>
<feature type="domain" description="Ribosomal RNA methyltransferase FtsJ" evidence="7">
    <location>
        <begin position="80"/>
        <end position="348"/>
    </location>
</feature>
<dbReference type="GO" id="GO:0008650">
    <property type="term" value="F:rRNA (uridine-2'-O-)-methyltransferase activity"/>
    <property type="evidence" value="ECO:0007669"/>
    <property type="project" value="TreeGrafter"/>
</dbReference>
<name>A0A9P0VYS7_9ASCO</name>
<keyword evidence="2" id="KW-0698">rRNA processing</keyword>
<evidence type="ECO:0000256" key="4">
    <source>
        <dbReference type="ARBA" id="ARBA00022679"/>
    </source>
</evidence>
<dbReference type="GO" id="GO:0005739">
    <property type="term" value="C:mitochondrion"/>
    <property type="evidence" value="ECO:0007669"/>
    <property type="project" value="TreeGrafter"/>
</dbReference>
<evidence type="ECO:0000256" key="2">
    <source>
        <dbReference type="ARBA" id="ARBA00022552"/>
    </source>
</evidence>
<evidence type="ECO:0000256" key="5">
    <source>
        <dbReference type="ARBA" id="ARBA00022691"/>
    </source>
</evidence>
<dbReference type="Proteomes" id="UP000837801">
    <property type="component" value="Unassembled WGS sequence"/>
</dbReference>
<gene>
    <name evidence="8" type="ORF">CLIB1423_10S02322</name>
</gene>
<organism evidence="8 9">
    <name type="scientific">[Candida] railenensis</name>
    <dbReference type="NCBI Taxonomy" id="45579"/>
    <lineage>
        <taxon>Eukaryota</taxon>
        <taxon>Fungi</taxon>
        <taxon>Dikarya</taxon>
        <taxon>Ascomycota</taxon>
        <taxon>Saccharomycotina</taxon>
        <taxon>Pichiomycetes</taxon>
        <taxon>Debaryomycetaceae</taxon>
        <taxon>Kurtzmaniella</taxon>
    </lineage>
</organism>
<dbReference type="InterPro" id="IPR002877">
    <property type="entry name" value="RNA_MeTrfase_FtsJ_dom"/>
</dbReference>
<dbReference type="PANTHER" id="PTHR10920">
    <property type="entry name" value="RIBOSOMAL RNA METHYLTRANSFERASE"/>
    <property type="match status" value="1"/>
</dbReference>
<comment type="caution">
    <text evidence="8">The sequence shown here is derived from an EMBL/GenBank/DDBJ whole genome shotgun (WGS) entry which is preliminary data.</text>
</comment>
<evidence type="ECO:0000313" key="8">
    <source>
        <dbReference type="EMBL" id="CAH2353320.1"/>
    </source>
</evidence>
<dbReference type="InterPro" id="IPR029063">
    <property type="entry name" value="SAM-dependent_MTases_sf"/>
</dbReference>
<dbReference type="Gene3D" id="3.40.50.150">
    <property type="entry name" value="Vaccinia Virus protein VP39"/>
    <property type="match status" value="1"/>
</dbReference>
<dbReference type="PANTHER" id="PTHR10920:SF18">
    <property type="entry name" value="RRNA METHYLTRANSFERASE 2, MITOCHONDRIAL"/>
    <property type="match status" value="1"/>
</dbReference>
<protein>
    <recommendedName>
        <fullName evidence="6">rRNA methyltransferase 2, mitochondrial</fullName>
    </recommendedName>
</protein>
<evidence type="ECO:0000256" key="3">
    <source>
        <dbReference type="ARBA" id="ARBA00022603"/>
    </source>
</evidence>
<keyword evidence="9" id="KW-1185">Reference proteome</keyword>
<keyword evidence="5" id="KW-0949">S-adenosyl-L-methionine</keyword>
<dbReference type="OrthoDB" id="20105at2759"/>
<keyword evidence="3 8" id="KW-0489">Methyltransferase</keyword>
<dbReference type="AlphaFoldDB" id="A0A9P0VYS7"/>
<proteinExistence type="inferred from homology"/>
<dbReference type="EMBL" id="CAKXYY010000010">
    <property type="protein sequence ID" value="CAH2353320.1"/>
    <property type="molecule type" value="Genomic_DNA"/>
</dbReference>
<dbReference type="InterPro" id="IPR050082">
    <property type="entry name" value="RNA_methyltr_RlmE"/>
</dbReference>
<evidence type="ECO:0000259" key="7">
    <source>
        <dbReference type="Pfam" id="PF01728"/>
    </source>
</evidence>
<evidence type="ECO:0000256" key="1">
    <source>
        <dbReference type="ARBA" id="ARBA00009258"/>
    </source>
</evidence>
<comment type="similarity">
    <text evidence="1">Belongs to the class I-like SAM-binding methyltransferase superfamily. RNA methyltransferase RlmE family.</text>
</comment>
<reference evidence="8" key="1">
    <citation type="submission" date="2022-03" db="EMBL/GenBank/DDBJ databases">
        <authorList>
            <person name="Legras J.-L."/>
            <person name="Devillers H."/>
            <person name="Grondin C."/>
        </authorList>
    </citation>
    <scope>NUCLEOTIDE SEQUENCE</scope>
    <source>
        <strain evidence="8">CLIB 1423</strain>
    </source>
</reference>
<keyword evidence="4" id="KW-0808">Transferase</keyword>
<accession>A0A9P0VYS7</accession>
<evidence type="ECO:0000256" key="6">
    <source>
        <dbReference type="ARBA" id="ARBA00041184"/>
    </source>
</evidence>
<sequence>MYARVRSGCSGLHVNTIPRSIELSRYSQRPSGTLMFQSIRHYAYDGSKPESPQKSEIARLEKITPTRQKIKDQRHHHTKKIQLIDEKYDIFNADVRRVVDLGCAPGLWMKYAKDRILWNHRLSEAGFCDEGFIVGLDILSTTPPTGTSTLQGNLISKYSMQRTLDLCKELAYRQEAKRNELATPLKEEVIDENGDLIETENDVDTTYFGKEQIDINNELKLKESRANVDYKVDLVLSDLTSTLKQDRGFWNNTQTKPYLRIATNPKLMSTVRDQTKAPFDLADAALVYAIRLLKENGTFVLRMNAIHPEDPEIELLTWRLRSVFRSVESTEHLDSFSGVEFFLICKGKDDSVDVVEAFSYKAKL</sequence>
<dbReference type="SUPFAM" id="SSF53335">
    <property type="entry name" value="S-adenosyl-L-methionine-dependent methyltransferases"/>
    <property type="match status" value="1"/>
</dbReference>
<dbReference type="Pfam" id="PF01728">
    <property type="entry name" value="FtsJ"/>
    <property type="match status" value="1"/>
</dbReference>